<dbReference type="AlphaFoldDB" id="A0A2H9T4M8"/>
<feature type="region of interest" description="Disordered" evidence="1">
    <location>
        <begin position="1"/>
        <end position="26"/>
    </location>
</feature>
<feature type="compositionally biased region" description="Polar residues" evidence="1">
    <location>
        <begin position="146"/>
        <end position="158"/>
    </location>
</feature>
<evidence type="ECO:0000313" key="2">
    <source>
        <dbReference type="EMBL" id="PJE78158.1"/>
    </source>
</evidence>
<gene>
    <name evidence="2" type="ORF">CI610_02908</name>
</gene>
<sequence length="390" mass="43785">MPYRSSKMSINAEPTPGSSRHMEEHELSDEDRVRIWGKRMKLSDVTIKLLITHGFDSMEALSQYAPEDLPKQKITIGQAKLLNSAVRKTFSDKTTDIAVCSEETDADTPFNTQPQPQPEMDVAAAGVDQVNQDDVFIQTVLRQLESGQGTRTGSTRNIPATHGAPPPTGKGTACTLSWQDPQIYLKNAANPKRQNFYDILDFVNSDGSPTEEVVSGLPNGQSLVLKTGPQKFKIENISQNQWSMANLAILYKLVEDGALAQDQIFDYLSYTYKVFQLLASFDQTSVFLVDREYRRLQNTHNFRWGTDIPHLQTVHLKHRTSKPNVTNPASKAYPNPKTPQGVEICRLFNSRKGCWLHSCKYEHVCFVKNCGQKHPAFSHPHGDVAKPKNL</sequence>
<organism evidence="2">
    <name type="scientific">invertebrate metagenome</name>
    <dbReference type="NCBI Taxonomy" id="1711999"/>
    <lineage>
        <taxon>unclassified sequences</taxon>
        <taxon>metagenomes</taxon>
        <taxon>organismal metagenomes</taxon>
    </lineage>
</organism>
<protein>
    <recommendedName>
        <fullName evidence="3">C3H1-type domain-containing protein</fullName>
    </recommendedName>
</protein>
<evidence type="ECO:0008006" key="3">
    <source>
        <dbReference type="Google" id="ProtNLM"/>
    </source>
</evidence>
<proteinExistence type="predicted"/>
<comment type="caution">
    <text evidence="2">The sequence shown here is derived from an EMBL/GenBank/DDBJ whole genome shotgun (WGS) entry which is preliminary data.</text>
</comment>
<accession>A0A2H9T4M8</accession>
<reference evidence="2" key="1">
    <citation type="journal article" date="2017" name="Appl. Environ. Microbiol.">
        <title>Molecular characterization of an Endozoicomonas-like organism causing infection in king scallop Pecten maximus L.</title>
        <authorList>
            <person name="Cano I."/>
            <person name="van Aerle R."/>
            <person name="Ross S."/>
            <person name="Verner-Jeffreys D.W."/>
            <person name="Paley R.K."/>
            <person name="Rimmer G."/>
            <person name="Ryder D."/>
            <person name="Hooper P."/>
            <person name="Stone D."/>
            <person name="Feist S.W."/>
        </authorList>
    </citation>
    <scope>NUCLEOTIDE SEQUENCE</scope>
</reference>
<name>A0A2H9T4M8_9ZZZZ</name>
<dbReference type="EMBL" id="NSIT01000247">
    <property type="protein sequence ID" value="PJE78158.1"/>
    <property type="molecule type" value="Genomic_DNA"/>
</dbReference>
<evidence type="ECO:0000256" key="1">
    <source>
        <dbReference type="SAM" id="MobiDB-lite"/>
    </source>
</evidence>
<feature type="region of interest" description="Disordered" evidence="1">
    <location>
        <begin position="146"/>
        <end position="171"/>
    </location>
</feature>